<keyword evidence="1" id="KW-0732">Signal</keyword>
<dbReference type="Pfam" id="PF00059">
    <property type="entry name" value="Lectin_C"/>
    <property type="match status" value="1"/>
</dbReference>
<dbReference type="InterPro" id="IPR016187">
    <property type="entry name" value="CTDL_fold"/>
</dbReference>
<sequence>MKFLILIFATPLAEAFTKPISNELTFRSSDQCSCSCPKCTNTAHPGYCESGWTYYNETDACYKNLLNSDFNNAEKVCITTGGHLTSIHSEEENFFIAELARSGISHTDCCGWATWIGLKRYNGSWAWTDGTTVDFVKWGPGEPNNWENSQDCVFVAADFYADQKKAAGHQKWSDYGCTVSMRSYVCKKNALH</sequence>
<proteinExistence type="predicted"/>
<protein>
    <recommendedName>
        <fullName evidence="2">C-type lectin domain-containing protein</fullName>
    </recommendedName>
</protein>
<dbReference type="PANTHER" id="PTHR22803">
    <property type="entry name" value="MANNOSE, PHOSPHOLIPASE, LECTIN RECEPTOR RELATED"/>
    <property type="match status" value="1"/>
</dbReference>
<reference evidence="3" key="1">
    <citation type="submission" date="2023-07" db="EMBL/GenBank/DDBJ databases">
        <authorList>
            <consortium name="CYATHOMIX"/>
        </authorList>
    </citation>
    <scope>NUCLEOTIDE SEQUENCE</scope>
    <source>
        <strain evidence="3">N/A</strain>
    </source>
</reference>
<dbReference type="InterPro" id="IPR016186">
    <property type="entry name" value="C-type_lectin-like/link_sf"/>
</dbReference>
<evidence type="ECO:0000313" key="3">
    <source>
        <dbReference type="EMBL" id="CAJ0601271.1"/>
    </source>
</evidence>
<dbReference type="AlphaFoldDB" id="A0AA36GZY8"/>
<name>A0AA36GZY8_CYLNA</name>
<evidence type="ECO:0000313" key="4">
    <source>
        <dbReference type="Proteomes" id="UP001176961"/>
    </source>
</evidence>
<dbReference type="PROSITE" id="PS50041">
    <property type="entry name" value="C_TYPE_LECTIN_2"/>
    <property type="match status" value="1"/>
</dbReference>
<evidence type="ECO:0000256" key="1">
    <source>
        <dbReference type="SAM" id="SignalP"/>
    </source>
</evidence>
<accession>A0AA36GZY8</accession>
<dbReference type="EMBL" id="CATQJL010000305">
    <property type="protein sequence ID" value="CAJ0601271.1"/>
    <property type="molecule type" value="Genomic_DNA"/>
</dbReference>
<dbReference type="SMART" id="SM00034">
    <property type="entry name" value="CLECT"/>
    <property type="match status" value="1"/>
</dbReference>
<dbReference type="Gene3D" id="3.10.100.10">
    <property type="entry name" value="Mannose-Binding Protein A, subunit A"/>
    <property type="match status" value="1"/>
</dbReference>
<feature type="chain" id="PRO_5041256163" description="C-type lectin domain-containing protein" evidence="1">
    <location>
        <begin position="16"/>
        <end position="192"/>
    </location>
</feature>
<feature type="domain" description="C-type lectin" evidence="2">
    <location>
        <begin position="57"/>
        <end position="177"/>
    </location>
</feature>
<dbReference type="InterPro" id="IPR050111">
    <property type="entry name" value="C-type_lectin/snaclec_domain"/>
</dbReference>
<dbReference type="SUPFAM" id="SSF56436">
    <property type="entry name" value="C-type lectin-like"/>
    <property type="match status" value="1"/>
</dbReference>
<organism evidence="3 4">
    <name type="scientific">Cylicocyclus nassatus</name>
    <name type="common">Nematode worm</name>
    <dbReference type="NCBI Taxonomy" id="53992"/>
    <lineage>
        <taxon>Eukaryota</taxon>
        <taxon>Metazoa</taxon>
        <taxon>Ecdysozoa</taxon>
        <taxon>Nematoda</taxon>
        <taxon>Chromadorea</taxon>
        <taxon>Rhabditida</taxon>
        <taxon>Rhabditina</taxon>
        <taxon>Rhabditomorpha</taxon>
        <taxon>Strongyloidea</taxon>
        <taxon>Strongylidae</taxon>
        <taxon>Cylicocyclus</taxon>
    </lineage>
</organism>
<comment type="caution">
    <text evidence="3">The sequence shown here is derived from an EMBL/GenBank/DDBJ whole genome shotgun (WGS) entry which is preliminary data.</text>
</comment>
<gene>
    <name evidence="3" type="ORF">CYNAS_LOCUS13254</name>
</gene>
<dbReference type="InterPro" id="IPR001304">
    <property type="entry name" value="C-type_lectin-like"/>
</dbReference>
<dbReference type="Proteomes" id="UP001176961">
    <property type="component" value="Unassembled WGS sequence"/>
</dbReference>
<feature type="signal peptide" evidence="1">
    <location>
        <begin position="1"/>
        <end position="15"/>
    </location>
</feature>
<keyword evidence="4" id="KW-1185">Reference proteome</keyword>
<evidence type="ECO:0000259" key="2">
    <source>
        <dbReference type="PROSITE" id="PS50041"/>
    </source>
</evidence>